<feature type="region of interest" description="Disordered" evidence="1">
    <location>
        <begin position="1"/>
        <end position="170"/>
    </location>
</feature>
<reference evidence="2" key="1">
    <citation type="submission" date="2020-02" db="EMBL/GenBank/DDBJ databases">
        <authorList>
            <person name="Meier V. D."/>
        </authorList>
    </citation>
    <scope>NUCLEOTIDE SEQUENCE</scope>
    <source>
        <strain evidence="2">AVDCRST_MAG59</strain>
    </source>
</reference>
<feature type="non-terminal residue" evidence="2">
    <location>
        <position position="170"/>
    </location>
</feature>
<feature type="non-terminal residue" evidence="2">
    <location>
        <position position="1"/>
    </location>
</feature>
<protein>
    <submittedName>
        <fullName evidence="2">Multicopper oxidase</fullName>
    </submittedName>
</protein>
<proteinExistence type="predicted"/>
<gene>
    <name evidence="2" type="ORF">AVDCRST_MAG59-2377</name>
</gene>
<name>A0A6J4UT31_9BACT</name>
<sequence length="170" mass="18946">ARSSGPAVVRRAASEPPRFRRRLRGRRRHRRPRQRAGRRGPPRLGHRGGPPRTRQRTERTTLGASDPDHPGCRLPARAGAEPVGGAADPRQWGRHPGGGTRGRAAARRRHRPAGLRRGHPRPDAALPARGHRLGDADQRARRGPDEPPRPRPPRLARGQRRQRLPDGRGR</sequence>
<feature type="compositionally biased region" description="Basic residues" evidence="1">
    <location>
        <begin position="104"/>
        <end position="119"/>
    </location>
</feature>
<feature type="compositionally biased region" description="Basic residues" evidence="1">
    <location>
        <begin position="151"/>
        <end position="162"/>
    </location>
</feature>
<evidence type="ECO:0000256" key="1">
    <source>
        <dbReference type="SAM" id="MobiDB-lite"/>
    </source>
</evidence>
<feature type="compositionally biased region" description="Basic and acidic residues" evidence="1">
    <location>
        <begin position="132"/>
        <end position="149"/>
    </location>
</feature>
<evidence type="ECO:0000313" key="2">
    <source>
        <dbReference type="EMBL" id="CAA9559609.1"/>
    </source>
</evidence>
<dbReference type="AlphaFoldDB" id="A0A6J4UT31"/>
<accession>A0A6J4UT31</accession>
<organism evidence="2">
    <name type="scientific">uncultured Thermomicrobiales bacterium</name>
    <dbReference type="NCBI Taxonomy" id="1645740"/>
    <lineage>
        <taxon>Bacteria</taxon>
        <taxon>Pseudomonadati</taxon>
        <taxon>Thermomicrobiota</taxon>
        <taxon>Thermomicrobia</taxon>
        <taxon>Thermomicrobiales</taxon>
        <taxon>environmental samples</taxon>
    </lineage>
</organism>
<dbReference type="EMBL" id="CADCWF010000154">
    <property type="protein sequence ID" value="CAA9559609.1"/>
    <property type="molecule type" value="Genomic_DNA"/>
</dbReference>
<feature type="compositionally biased region" description="Basic residues" evidence="1">
    <location>
        <begin position="19"/>
        <end position="46"/>
    </location>
</feature>